<name>A0AA85G6D2_9TREM</name>
<sequence>MCNGILKLLVWLNYFEYSKVYMASAQVYRFQQRISNLQSHHELASIRHCEAASNHISQNYELMKSLLAHLKAPDKSVKRTKRITKPRTTHPQLAKSSRFSAKSYATQSTVEQLNAIHHHSLSRQTDFVNQCLPEETWNNFGTPANNDDHFVCNSKEPIFPPPTYTESGLNYEPSILDDCLWEIWNGDSVLQSQHQIRTPQTSYTACDKIYSGDTPSFIYNGAREKPYWSRDNVSLDIKQQTLSRIAGYNLPVTQPRDSYWLKQSTSYGEPEHLLFANRHDRLSHDESLYTVRNSFSPNLNVSCRNSSSLLTNQMTSYSPEFCTSNSSYELTGSSKNHINPILVSTYPSVGSDIHSHRSAIFDPNECFRSYYDCTSHHPSGSNNNGSSSGGDNSSTSNYHFYRADLNSLQS</sequence>
<keyword evidence="1" id="KW-1185">Reference proteome</keyword>
<proteinExistence type="predicted"/>
<reference evidence="2" key="2">
    <citation type="submission" date="2023-11" db="UniProtKB">
        <authorList>
            <consortium name="WormBaseParasite"/>
        </authorList>
    </citation>
    <scope>IDENTIFICATION</scope>
</reference>
<dbReference type="AlphaFoldDB" id="A0AA85G6D2"/>
<dbReference type="Proteomes" id="UP000050792">
    <property type="component" value="Unassembled WGS sequence"/>
</dbReference>
<organism evidence="1 2">
    <name type="scientific">Schistosoma rodhaini</name>
    <dbReference type="NCBI Taxonomy" id="6188"/>
    <lineage>
        <taxon>Eukaryota</taxon>
        <taxon>Metazoa</taxon>
        <taxon>Spiralia</taxon>
        <taxon>Lophotrochozoa</taxon>
        <taxon>Platyhelminthes</taxon>
        <taxon>Trematoda</taxon>
        <taxon>Digenea</taxon>
        <taxon>Strigeidida</taxon>
        <taxon>Schistosomatoidea</taxon>
        <taxon>Schistosomatidae</taxon>
        <taxon>Schistosoma</taxon>
    </lineage>
</organism>
<reference evidence="1" key="1">
    <citation type="submission" date="2022-06" db="EMBL/GenBank/DDBJ databases">
        <authorList>
            <person name="Berger JAMES D."/>
            <person name="Berger JAMES D."/>
        </authorList>
    </citation>
    <scope>NUCLEOTIDE SEQUENCE [LARGE SCALE GENOMIC DNA]</scope>
</reference>
<evidence type="ECO:0000313" key="2">
    <source>
        <dbReference type="WBParaSite" id="SRDH1_77980.1"/>
    </source>
</evidence>
<protein>
    <submittedName>
        <fullName evidence="2">CUPID domain-containing protein</fullName>
    </submittedName>
</protein>
<evidence type="ECO:0000313" key="1">
    <source>
        <dbReference type="Proteomes" id="UP000050792"/>
    </source>
</evidence>
<dbReference type="WBParaSite" id="SRDH1_77980.1">
    <property type="protein sequence ID" value="SRDH1_77980.1"/>
    <property type="gene ID" value="SRDH1_77980"/>
</dbReference>
<accession>A0AA85G6D2</accession>